<dbReference type="OrthoDB" id="1410201at2"/>
<dbReference type="Proteomes" id="UP000275719">
    <property type="component" value="Unassembled WGS sequence"/>
</dbReference>
<accession>A0A3P3W5X5</accession>
<organism evidence="1 2">
    <name type="scientific">Paenimyroides tangerinum</name>
    <dbReference type="NCBI Taxonomy" id="2488728"/>
    <lineage>
        <taxon>Bacteria</taxon>
        <taxon>Pseudomonadati</taxon>
        <taxon>Bacteroidota</taxon>
        <taxon>Flavobacteriia</taxon>
        <taxon>Flavobacteriales</taxon>
        <taxon>Flavobacteriaceae</taxon>
        <taxon>Paenimyroides</taxon>
    </lineage>
</organism>
<sequence>MKQNIIPVESIKERDIDIILLEELSTDISFCKWFTSQLLLPRLTLIDIALRSISDFGLGETDLFFSYFSGDHKIFILIENKLDANFQKEQFNRYQSRAQQYINNNVCDDAYCVLIAPKDYCKNQNEFEKYLTYEDIAIKLEKKGTKRSLFKSKLFQIGVEKLRRGYQPINSIPVQNFWLLYWGFKEKFYPNFYMKKPTIVPHNSDWPMLFDGELPKIVFYHKLAQGNVDATFNEFDKEAEFNIKNILPEWIKFQKHNKAFSLRIFVEKTDRFSSFNSQLNSVKNGLDEMYKLRNWILVNKKFF</sequence>
<dbReference type="RefSeq" id="WP_125018950.1">
    <property type="nucleotide sequence ID" value="NZ_RQVQ01000016.1"/>
</dbReference>
<comment type="caution">
    <text evidence="1">The sequence shown here is derived from an EMBL/GenBank/DDBJ whole genome shotgun (WGS) entry which is preliminary data.</text>
</comment>
<dbReference type="AlphaFoldDB" id="A0A3P3W5X5"/>
<evidence type="ECO:0000313" key="1">
    <source>
        <dbReference type="EMBL" id="RRJ90541.1"/>
    </source>
</evidence>
<reference evidence="1 2" key="1">
    <citation type="submission" date="2018-11" db="EMBL/GenBank/DDBJ databases">
        <title>Flavobacterium sp. nov., YIM 102701-2 draft genome.</title>
        <authorList>
            <person name="Li G."/>
            <person name="Jiang Y."/>
        </authorList>
    </citation>
    <scope>NUCLEOTIDE SEQUENCE [LARGE SCALE GENOMIC DNA]</scope>
    <source>
        <strain evidence="1 2">YIM 102701-2</strain>
    </source>
</reference>
<keyword evidence="2" id="KW-1185">Reference proteome</keyword>
<protein>
    <recommendedName>
        <fullName evidence="3">PD-(D/E)XK nuclease superfamily protein</fullName>
    </recommendedName>
</protein>
<gene>
    <name evidence="1" type="ORF">EG240_08390</name>
</gene>
<dbReference type="Pfam" id="PF14281">
    <property type="entry name" value="PDDEXK_4"/>
    <property type="match status" value="1"/>
</dbReference>
<dbReference type="InterPro" id="IPR029470">
    <property type="entry name" value="PDDEXK_4"/>
</dbReference>
<dbReference type="EMBL" id="RQVQ01000016">
    <property type="protein sequence ID" value="RRJ90541.1"/>
    <property type="molecule type" value="Genomic_DNA"/>
</dbReference>
<proteinExistence type="predicted"/>
<evidence type="ECO:0000313" key="2">
    <source>
        <dbReference type="Proteomes" id="UP000275719"/>
    </source>
</evidence>
<name>A0A3P3W5X5_9FLAO</name>
<evidence type="ECO:0008006" key="3">
    <source>
        <dbReference type="Google" id="ProtNLM"/>
    </source>
</evidence>